<dbReference type="AlphaFoldDB" id="A0AAW3INM7"/>
<reference evidence="1 2" key="1">
    <citation type="submission" date="2015-07" db="EMBL/GenBank/DDBJ databases">
        <title>Foodborne Vibrio parahaemolyticus Isolates.</title>
        <authorList>
            <person name="Ronholm J."/>
            <person name="Petronella N."/>
            <person name="Kenwell R."/>
            <person name="Banerjee S."/>
        </authorList>
    </citation>
    <scope>NUCLEOTIDE SEQUENCE [LARGE SCALE GENOMIC DNA]</scope>
    <source>
        <strain evidence="1 2">HS-06-05</strain>
    </source>
</reference>
<dbReference type="Proteomes" id="UP000037697">
    <property type="component" value="Unassembled WGS sequence"/>
</dbReference>
<dbReference type="RefSeq" id="WP_029865758.1">
    <property type="nucleotide sequence ID" value="NZ_JAMPYU010000049.1"/>
</dbReference>
<gene>
    <name evidence="1" type="ORF">ACX05_26910</name>
</gene>
<evidence type="ECO:0000313" key="1">
    <source>
        <dbReference type="EMBL" id="KOY18845.1"/>
    </source>
</evidence>
<sequence>MSKCNDTQIKRRIERILQRYPKATSKEVRQHLMLTVRVSYLYPYFIPFYENRLIDDSADIQRAIRTMMKKHLGFSVIAKKLSCEGYNFLQVEQALMLLQAEFEHVAQTKRCKIARFGSEQPIDEHHQSQMVMYLQKKGHRLTDIWSVLRDEHFEF</sequence>
<accession>A0AAW3INM7</accession>
<proteinExistence type="predicted"/>
<dbReference type="EMBL" id="LIRS01000159">
    <property type="protein sequence ID" value="KOY18845.1"/>
    <property type="molecule type" value="Genomic_DNA"/>
</dbReference>
<evidence type="ECO:0008006" key="3">
    <source>
        <dbReference type="Google" id="ProtNLM"/>
    </source>
</evidence>
<name>A0AAW3INM7_VIBPH</name>
<comment type="caution">
    <text evidence="1">The sequence shown here is derived from an EMBL/GenBank/DDBJ whole genome shotgun (WGS) entry which is preliminary data.</text>
</comment>
<organism evidence="1 2">
    <name type="scientific">Vibrio parahaemolyticus</name>
    <dbReference type="NCBI Taxonomy" id="670"/>
    <lineage>
        <taxon>Bacteria</taxon>
        <taxon>Pseudomonadati</taxon>
        <taxon>Pseudomonadota</taxon>
        <taxon>Gammaproteobacteria</taxon>
        <taxon>Vibrionales</taxon>
        <taxon>Vibrionaceae</taxon>
        <taxon>Vibrio</taxon>
    </lineage>
</organism>
<protein>
    <recommendedName>
        <fullName evidence="3">Regulatory protein RecX</fullName>
    </recommendedName>
</protein>
<evidence type="ECO:0000313" key="2">
    <source>
        <dbReference type="Proteomes" id="UP000037697"/>
    </source>
</evidence>